<dbReference type="Proteomes" id="UP000023703">
    <property type="component" value="Chromosome"/>
</dbReference>
<protein>
    <recommendedName>
        <fullName evidence="5">HTH-type transcriptional regulator RipA</fullName>
    </recommendedName>
    <alternativeName>
        <fullName evidence="6">Repressor of iron proteins A</fullName>
    </alternativeName>
</protein>
<accession>X5EA46</accession>
<dbReference type="PROSITE" id="PS01124">
    <property type="entry name" value="HTH_ARAC_FAMILY_2"/>
    <property type="match status" value="1"/>
</dbReference>
<dbReference type="PRINTS" id="PR00032">
    <property type="entry name" value="HTHARAC"/>
</dbReference>
<dbReference type="InterPro" id="IPR011051">
    <property type="entry name" value="RmlC_Cupin_sf"/>
</dbReference>
<evidence type="ECO:0000256" key="4">
    <source>
        <dbReference type="ARBA" id="ARBA00023163"/>
    </source>
</evidence>
<evidence type="ECO:0000256" key="3">
    <source>
        <dbReference type="ARBA" id="ARBA00023125"/>
    </source>
</evidence>
<sequence>MSEYGLRDGECIWVENFAVEGELVFEPHSHLKAQLVWADRGQIAVIVAERRWILAPSQALWIPAEEVHDIRTSDGTELFCAYLWEEECETGWEGLTVLSMSPLARELLRHLAREDLEDAAARHARATLLSVLTPADAAGVDLPMPNDPRARAVASAVLEAPGATHALDDWARQLHASERTIQRAFLSDTGLTFSAWRTQVRLCRSLALLADRVPVSSVAARMGYSSTNGFTSAFRRHFGTTPANYFEG</sequence>
<dbReference type="GO" id="GO:0003700">
    <property type="term" value="F:DNA-binding transcription factor activity"/>
    <property type="evidence" value="ECO:0007669"/>
    <property type="project" value="InterPro"/>
</dbReference>
<keyword evidence="4" id="KW-0804">Transcription</keyword>
<dbReference type="InterPro" id="IPR003313">
    <property type="entry name" value="AraC-bd"/>
</dbReference>
<dbReference type="InterPro" id="IPR009057">
    <property type="entry name" value="Homeodomain-like_sf"/>
</dbReference>
<dbReference type="InterPro" id="IPR014710">
    <property type="entry name" value="RmlC-like_jellyroll"/>
</dbReference>
<name>X5EA46_9CORY</name>
<keyword evidence="1" id="KW-0678">Repressor</keyword>
<dbReference type="PANTHER" id="PTHR11019:SF199">
    <property type="entry name" value="HTH-TYPE TRANSCRIPTIONAL REGULATOR NIMR"/>
    <property type="match status" value="1"/>
</dbReference>
<dbReference type="InterPro" id="IPR020449">
    <property type="entry name" value="Tscrpt_reg_AraC-type_HTH"/>
</dbReference>
<dbReference type="PANTHER" id="PTHR11019">
    <property type="entry name" value="HTH-TYPE TRANSCRIPTIONAL REGULATOR NIMR"/>
    <property type="match status" value="1"/>
</dbReference>
<reference evidence="8 9" key="1">
    <citation type="journal article" date="2015" name="Int. J. Syst. Evol. Microbiol.">
        <title>Revisiting Corynebacterium glyciniphilum (ex Kubota et al., 1972) sp. nov., nom. rev., isolated from putrefied banana.</title>
        <authorList>
            <person name="Al-Dilaimi A."/>
            <person name="Bednarz H."/>
            <person name="Lomker A."/>
            <person name="Niehaus K."/>
            <person name="Kalinowski J."/>
            <person name="Ruckert C."/>
        </authorList>
    </citation>
    <scope>NUCLEOTIDE SEQUENCE [LARGE SCALE GENOMIC DNA]</scope>
    <source>
        <strain evidence="8">AJ 3170</strain>
    </source>
</reference>
<dbReference type="FunFam" id="1.10.10.60:FF:000132">
    <property type="entry name" value="AraC family transcriptional regulator"/>
    <property type="match status" value="1"/>
</dbReference>
<dbReference type="KEGG" id="cgy:CGLY_09125"/>
<dbReference type="AlphaFoldDB" id="X5EA46"/>
<dbReference type="eggNOG" id="COG2207">
    <property type="taxonomic scope" value="Bacteria"/>
</dbReference>
<evidence type="ECO:0000256" key="2">
    <source>
        <dbReference type="ARBA" id="ARBA00023015"/>
    </source>
</evidence>
<dbReference type="SUPFAM" id="SSF46689">
    <property type="entry name" value="Homeodomain-like"/>
    <property type="match status" value="1"/>
</dbReference>
<feature type="domain" description="HTH araC/xylS-type" evidence="7">
    <location>
        <begin position="148"/>
        <end position="248"/>
    </location>
</feature>
<dbReference type="EMBL" id="CP006842">
    <property type="protein sequence ID" value="AHW64270.1"/>
    <property type="molecule type" value="Genomic_DNA"/>
</dbReference>
<dbReference type="GO" id="GO:0043565">
    <property type="term" value="F:sequence-specific DNA binding"/>
    <property type="evidence" value="ECO:0007669"/>
    <property type="project" value="InterPro"/>
</dbReference>
<gene>
    <name evidence="8" type="ORF">CGLY_09125</name>
</gene>
<evidence type="ECO:0000256" key="1">
    <source>
        <dbReference type="ARBA" id="ARBA00022491"/>
    </source>
</evidence>
<dbReference type="Gene3D" id="1.10.10.60">
    <property type="entry name" value="Homeodomain-like"/>
    <property type="match status" value="1"/>
</dbReference>
<dbReference type="Pfam" id="PF02311">
    <property type="entry name" value="AraC_binding"/>
    <property type="match status" value="1"/>
</dbReference>
<keyword evidence="2" id="KW-0805">Transcription regulation</keyword>
<evidence type="ECO:0000259" key="7">
    <source>
        <dbReference type="PROSITE" id="PS01124"/>
    </source>
</evidence>
<dbReference type="HOGENOM" id="CLU_000445_87_2_11"/>
<dbReference type="SUPFAM" id="SSF51182">
    <property type="entry name" value="RmlC-like cupins"/>
    <property type="match status" value="1"/>
</dbReference>
<proteinExistence type="predicted"/>
<dbReference type="InterPro" id="IPR018060">
    <property type="entry name" value="HTH_AraC"/>
</dbReference>
<dbReference type="SMART" id="SM00342">
    <property type="entry name" value="HTH_ARAC"/>
    <property type="match status" value="1"/>
</dbReference>
<dbReference type="Gene3D" id="2.60.120.10">
    <property type="entry name" value="Jelly Rolls"/>
    <property type="match status" value="1"/>
</dbReference>
<organism evidence="8 9">
    <name type="scientific">Corynebacterium glyciniphilum AJ 3170</name>
    <dbReference type="NCBI Taxonomy" id="1404245"/>
    <lineage>
        <taxon>Bacteria</taxon>
        <taxon>Bacillati</taxon>
        <taxon>Actinomycetota</taxon>
        <taxon>Actinomycetes</taxon>
        <taxon>Mycobacteriales</taxon>
        <taxon>Corynebacteriaceae</taxon>
        <taxon>Corynebacterium</taxon>
    </lineage>
</organism>
<evidence type="ECO:0000256" key="5">
    <source>
        <dbReference type="ARBA" id="ARBA00074140"/>
    </source>
</evidence>
<evidence type="ECO:0000313" key="8">
    <source>
        <dbReference type="EMBL" id="AHW64270.1"/>
    </source>
</evidence>
<keyword evidence="3" id="KW-0238">DNA-binding</keyword>
<evidence type="ECO:0000313" key="9">
    <source>
        <dbReference type="Proteomes" id="UP000023703"/>
    </source>
</evidence>
<dbReference type="STRING" id="1404245.CGLY_09125"/>
<dbReference type="PROSITE" id="PS00041">
    <property type="entry name" value="HTH_ARAC_FAMILY_1"/>
    <property type="match status" value="1"/>
</dbReference>
<evidence type="ECO:0000256" key="6">
    <source>
        <dbReference type="ARBA" id="ARBA00079449"/>
    </source>
</evidence>
<keyword evidence="9" id="KW-1185">Reference proteome</keyword>
<dbReference type="Pfam" id="PF12833">
    <property type="entry name" value="HTH_18"/>
    <property type="match status" value="1"/>
</dbReference>
<dbReference type="InterPro" id="IPR018062">
    <property type="entry name" value="HTH_AraC-typ_CS"/>
</dbReference>